<reference evidence="10" key="1">
    <citation type="submission" date="2020-12" db="EMBL/GenBank/DDBJ databases">
        <title>Genomic characterization of non-nitrogen-fixing Frankia strains.</title>
        <authorList>
            <person name="Carlos-Shanley C."/>
            <person name="Guerra T."/>
            <person name="Hahn D."/>
        </authorList>
    </citation>
    <scope>NUCLEOTIDE SEQUENCE</scope>
    <source>
        <strain evidence="10">CN6</strain>
    </source>
</reference>
<evidence type="ECO:0000256" key="7">
    <source>
        <dbReference type="PIRSR" id="PIRSR000149-4"/>
    </source>
</evidence>
<accession>A0A937RL49</accession>
<dbReference type="Pfam" id="PF02800">
    <property type="entry name" value="Gp_dh_C"/>
    <property type="match status" value="1"/>
</dbReference>
<evidence type="ECO:0000256" key="6">
    <source>
        <dbReference type="PIRSR" id="PIRSR000149-3"/>
    </source>
</evidence>
<dbReference type="Gene3D" id="3.30.360.10">
    <property type="entry name" value="Dihydrodipicolinate Reductase, domain 2"/>
    <property type="match status" value="1"/>
</dbReference>
<dbReference type="Gene3D" id="3.40.50.720">
    <property type="entry name" value="NAD(P)-binding Rossmann-like Domain"/>
    <property type="match status" value="1"/>
</dbReference>
<dbReference type="SUPFAM" id="SSF51735">
    <property type="entry name" value="NAD(P)-binding Rossmann-fold domains"/>
    <property type="match status" value="1"/>
</dbReference>
<dbReference type="SMART" id="SM00846">
    <property type="entry name" value="Gp_dh_N"/>
    <property type="match status" value="1"/>
</dbReference>
<feature type="binding site" evidence="5">
    <location>
        <begin position="212"/>
        <end position="213"/>
    </location>
    <ligand>
        <name>D-glyceraldehyde 3-phosphate</name>
        <dbReference type="ChEBI" id="CHEBI:59776"/>
    </ligand>
</feature>
<feature type="binding site" evidence="5">
    <location>
        <begin position="153"/>
        <end position="155"/>
    </location>
    <ligand>
        <name>D-glyceraldehyde 3-phosphate</name>
        <dbReference type="ChEBI" id="CHEBI:59776"/>
    </ligand>
</feature>
<keyword evidence="6" id="KW-0547">Nucleotide-binding</keyword>
<evidence type="ECO:0000256" key="2">
    <source>
        <dbReference type="ARBA" id="ARBA00007406"/>
    </source>
</evidence>
<dbReference type="SUPFAM" id="SSF55347">
    <property type="entry name" value="Glyceraldehyde-3-phosphate dehydrogenase-like, C-terminal domain"/>
    <property type="match status" value="1"/>
</dbReference>
<dbReference type="GO" id="GO:0005737">
    <property type="term" value="C:cytoplasm"/>
    <property type="evidence" value="ECO:0007669"/>
    <property type="project" value="UniProtKB-SubCell"/>
</dbReference>
<dbReference type="GO" id="GO:0050661">
    <property type="term" value="F:NADP binding"/>
    <property type="evidence" value="ECO:0007669"/>
    <property type="project" value="InterPro"/>
</dbReference>
<dbReference type="InterPro" id="IPR020829">
    <property type="entry name" value="GlycerAld_3-P_DH_cat"/>
</dbReference>
<feature type="binding site" evidence="5">
    <location>
        <position position="235"/>
    </location>
    <ligand>
        <name>D-glyceraldehyde 3-phosphate</name>
        <dbReference type="ChEBI" id="CHEBI:59776"/>
    </ligand>
</feature>
<feature type="site" description="Activates thiol group during catalysis" evidence="7">
    <location>
        <position position="181"/>
    </location>
</feature>
<feature type="domain" description="Glyceraldehyde 3-phosphate dehydrogenase NAD(P) binding" evidence="9">
    <location>
        <begin position="3"/>
        <end position="154"/>
    </location>
</feature>
<dbReference type="GO" id="GO:0051287">
    <property type="term" value="F:NAD binding"/>
    <property type="evidence" value="ECO:0007669"/>
    <property type="project" value="InterPro"/>
</dbReference>
<dbReference type="EMBL" id="JAEACQ010000296">
    <property type="protein sequence ID" value="MBL7632137.1"/>
    <property type="molecule type" value="Genomic_DNA"/>
</dbReference>
<comment type="subcellular location">
    <subcellularLocation>
        <location evidence="1">Cytoplasm</location>
    </subcellularLocation>
</comment>
<protein>
    <submittedName>
        <fullName evidence="10">Type I glyceraldehyde-3-phosphate dehydrogenase</fullName>
    </submittedName>
</protein>
<keyword evidence="3" id="KW-0560">Oxidoreductase</keyword>
<keyword evidence="11" id="KW-1185">Reference proteome</keyword>
<gene>
    <name evidence="10" type="primary">gap</name>
    <name evidence="10" type="ORF">I7412_34285</name>
</gene>
<dbReference type="AlphaFoldDB" id="A0A937RL49"/>
<dbReference type="CDD" id="cd05214">
    <property type="entry name" value="GAPDH_I_N"/>
    <property type="match status" value="1"/>
</dbReference>
<dbReference type="InterPro" id="IPR020828">
    <property type="entry name" value="GlycerAld_3-P_DH_NAD(P)-bd"/>
</dbReference>
<evidence type="ECO:0000313" key="11">
    <source>
        <dbReference type="Proteomes" id="UP000604475"/>
    </source>
</evidence>
<feature type="binding site" evidence="6">
    <location>
        <position position="316"/>
    </location>
    <ligand>
        <name>NAD(+)</name>
        <dbReference type="ChEBI" id="CHEBI:57540"/>
    </ligand>
</feature>
<dbReference type="GO" id="GO:0004365">
    <property type="term" value="F:glyceraldehyde-3-phosphate dehydrogenase (NAD+) (phosphorylating) activity"/>
    <property type="evidence" value="ECO:0007669"/>
    <property type="project" value="UniProtKB-ARBA"/>
</dbReference>
<name>A0A937RL49_9ACTN</name>
<evidence type="ECO:0000259" key="9">
    <source>
        <dbReference type="SMART" id="SM00846"/>
    </source>
</evidence>
<evidence type="ECO:0000256" key="3">
    <source>
        <dbReference type="ARBA" id="ARBA00023002"/>
    </source>
</evidence>
<comment type="caution">
    <text evidence="10">The sequence shown here is derived from an EMBL/GenBank/DDBJ whole genome shotgun (WGS) entry which is preliminary data.</text>
</comment>
<evidence type="ECO:0000256" key="4">
    <source>
        <dbReference type="PIRSR" id="PIRSR000149-1"/>
    </source>
</evidence>
<proteinExistence type="inferred from homology"/>
<feature type="binding site" evidence="6">
    <location>
        <position position="122"/>
    </location>
    <ligand>
        <name>NAD(+)</name>
        <dbReference type="ChEBI" id="CHEBI:57540"/>
    </ligand>
</feature>
<dbReference type="InterPro" id="IPR036291">
    <property type="entry name" value="NAD(P)-bd_dom_sf"/>
</dbReference>
<feature type="binding site" evidence="6">
    <location>
        <position position="36"/>
    </location>
    <ligand>
        <name>NAD(+)</name>
        <dbReference type="ChEBI" id="CHEBI:57540"/>
    </ligand>
</feature>
<dbReference type="Pfam" id="PF00044">
    <property type="entry name" value="Gp_dh_N"/>
    <property type="match status" value="1"/>
</dbReference>
<organism evidence="10 11">
    <name type="scientific">Frankia nepalensis</name>
    <dbReference type="NCBI Taxonomy" id="1836974"/>
    <lineage>
        <taxon>Bacteria</taxon>
        <taxon>Bacillati</taxon>
        <taxon>Actinomycetota</taxon>
        <taxon>Actinomycetes</taxon>
        <taxon>Frankiales</taxon>
        <taxon>Frankiaceae</taxon>
        <taxon>Frankia</taxon>
    </lineage>
</organism>
<dbReference type="PRINTS" id="PR00078">
    <property type="entry name" value="G3PDHDRGNASE"/>
</dbReference>
<dbReference type="InterPro" id="IPR020831">
    <property type="entry name" value="GlycerAld/Erythrose_P_DH"/>
</dbReference>
<dbReference type="NCBIfam" id="TIGR01534">
    <property type="entry name" value="GAPDH-I"/>
    <property type="match status" value="1"/>
</dbReference>
<comment type="similarity">
    <text evidence="2 8">Belongs to the glyceraldehyde-3-phosphate dehydrogenase family.</text>
</comment>
<keyword evidence="6" id="KW-0520">NAD</keyword>
<feature type="binding site" evidence="6">
    <location>
        <begin position="12"/>
        <end position="13"/>
    </location>
    <ligand>
        <name>NAD(+)</name>
        <dbReference type="ChEBI" id="CHEBI:57540"/>
    </ligand>
</feature>
<evidence type="ECO:0000313" key="10">
    <source>
        <dbReference type="EMBL" id="MBL7632137.1"/>
    </source>
</evidence>
<dbReference type="FunFam" id="3.30.360.10:FF:000002">
    <property type="entry name" value="Glyceraldehyde-3-phosphate dehydrogenase"/>
    <property type="match status" value="1"/>
</dbReference>
<evidence type="ECO:0000256" key="5">
    <source>
        <dbReference type="PIRSR" id="PIRSR000149-2"/>
    </source>
</evidence>
<dbReference type="GO" id="GO:0006006">
    <property type="term" value="P:glucose metabolic process"/>
    <property type="evidence" value="ECO:0007669"/>
    <property type="project" value="InterPro"/>
</dbReference>
<feature type="active site" description="Nucleophile" evidence="4">
    <location>
        <position position="154"/>
    </location>
</feature>
<dbReference type="FunFam" id="3.40.50.720:FF:000001">
    <property type="entry name" value="Glyceraldehyde-3-phosphate dehydrogenase"/>
    <property type="match status" value="1"/>
</dbReference>
<evidence type="ECO:0000256" key="1">
    <source>
        <dbReference type="ARBA" id="ARBA00004496"/>
    </source>
</evidence>
<feature type="binding site" evidence="6">
    <location>
        <position position="80"/>
    </location>
    <ligand>
        <name>NAD(+)</name>
        <dbReference type="ChEBI" id="CHEBI:57540"/>
    </ligand>
</feature>
<dbReference type="PANTHER" id="PTHR43148">
    <property type="entry name" value="GLYCERALDEHYDE-3-PHOSPHATE DEHYDROGENASE 2"/>
    <property type="match status" value="1"/>
</dbReference>
<dbReference type="InterPro" id="IPR006424">
    <property type="entry name" value="Glyceraldehyde-3-P_DH_1"/>
</dbReference>
<sequence length="336" mass="35486">MATRVGVNGFGRIGRNFWRALAASEQTGLEIVAVNDLTNSKTLAHLLKYDTTLGTLPQPVSAVDGGIQVGDATIKVLAERDPAALPWGELGVDIVIESTGRFTDRDSAAKHLAAGAKKVIISAPAKGEDLTVVMGVNDDVYDPATQHVLSNASCTTNCVAPLAKVLDDAFGIERGLMTTIHAYTNDQVILDFPHSDLRRARAAAQNIIPTSTGAAKATSLVLPQLKGKLDGLAMRVPVLDGSVTDLVVNLAKPASKDEINAAYKAAAEGPLKGYLVYTEDPIVSSDIVGTPASCTFDSLLTMSWGSQVKVVGWYDNEWGYSNRLVDLTALVASRLG</sequence>
<feature type="binding site" evidence="5">
    <location>
        <position position="184"/>
    </location>
    <ligand>
        <name>D-glyceraldehyde 3-phosphate</name>
        <dbReference type="ChEBI" id="CHEBI:59776"/>
    </ligand>
</feature>
<dbReference type="Proteomes" id="UP000604475">
    <property type="component" value="Unassembled WGS sequence"/>
</dbReference>
<dbReference type="PIRSF" id="PIRSF000149">
    <property type="entry name" value="GAP_DH"/>
    <property type="match status" value="1"/>
</dbReference>
<dbReference type="CDD" id="cd18126">
    <property type="entry name" value="GAPDH_I_C"/>
    <property type="match status" value="1"/>
</dbReference>
<evidence type="ECO:0000256" key="8">
    <source>
        <dbReference type="RuleBase" id="RU000397"/>
    </source>
</evidence>
<dbReference type="RefSeq" id="WP_203004432.1">
    <property type="nucleotide sequence ID" value="NZ_JADWYU010000183.1"/>
</dbReference>